<dbReference type="EC" id="2.3.1.234" evidence="8"/>
<feature type="binding site" evidence="8">
    <location>
        <begin position="146"/>
        <end position="150"/>
    </location>
    <ligand>
        <name>substrate</name>
    </ligand>
</feature>
<dbReference type="PROSITE" id="PS01016">
    <property type="entry name" value="GLYCOPROTEASE"/>
    <property type="match status" value="1"/>
</dbReference>
<dbReference type="GO" id="GO:0061711">
    <property type="term" value="F:tRNA N(6)-L-threonylcarbamoyladenine synthase activity"/>
    <property type="evidence" value="ECO:0007669"/>
    <property type="project" value="UniProtKB-EC"/>
</dbReference>
<accession>A0A518CS66</accession>
<feature type="domain" description="Gcp-like" evidence="9">
    <location>
        <begin position="36"/>
        <end position="326"/>
    </location>
</feature>
<protein>
    <recommendedName>
        <fullName evidence="8">tRNA N6-adenosine threonylcarbamoyltransferase</fullName>
        <ecNumber evidence="8">2.3.1.234</ecNumber>
    </recommendedName>
    <alternativeName>
        <fullName evidence="8">N6-L-threonylcarbamoyladenine synthase</fullName>
        <shortName evidence="8">t(6)A synthase</shortName>
    </alternativeName>
    <alternativeName>
        <fullName evidence="8">t(6)A37 threonylcarbamoyladenosine biosynthesis protein TsaD</fullName>
    </alternativeName>
    <alternativeName>
        <fullName evidence="8">tRNA threonylcarbamoyladenosine biosynthesis protein TsaD</fullName>
    </alternativeName>
</protein>
<name>A0A518CS66_9PLAN</name>
<evidence type="ECO:0000313" key="10">
    <source>
        <dbReference type="EMBL" id="QDU82062.1"/>
    </source>
</evidence>
<comment type="function">
    <text evidence="8">Required for the formation of a threonylcarbamoyl group on adenosine at position 37 (t(6)A37) in tRNAs that read codons beginning with adenine. Is involved in the transfer of the threonylcarbamoyl moiety of threonylcarbamoyl-AMP (TC-AMP) to the N6 group of A37, together with TsaE and TsaB. TsaD likely plays a direct catalytic role in this reaction.</text>
</comment>
<feature type="binding site" evidence="8">
    <location>
        <position position="179"/>
    </location>
    <ligand>
        <name>substrate</name>
    </ligand>
</feature>
<dbReference type="HAMAP" id="MF_01445">
    <property type="entry name" value="TsaD"/>
    <property type="match status" value="1"/>
</dbReference>
<keyword evidence="6 8" id="KW-0012">Acyltransferase</keyword>
<dbReference type="PANTHER" id="PTHR11735">
    <property type="entry name" value="TRNA N6-ADENOSINE THREONYLCARBAMOYLTRANSFERASE"/>
    <property type="match status" value="1"/>
</dbReference>
<dbReference type="GO" id="GO:0005737">
    <property type="term" value="C:cytoplasm"/>
    <property type="evidence" value="ECO:0007669"/>
    <property type="project" value="UniProtKB-SubCell"/>
</dbReference>
<evidence type="ECO:0000256" key="1">
    <source>
        <dbReference type="ARBA" id="ARBA00022490"/>
    </source>
</evidence>
<dbReference type="NCBIfam" id="TIGR03723">
    <property type="entry name" value="T6A_TsaD_YgjD"/>
    <property type="match status" value="1"/>
</dbReference>
<gene>
    <name evidence="8 10" type="primary">tsaD</name>
    <name evidence="10" type="ORF">Pla110_38170</name>
</gene>
<evidence type="ECO:0000256" key="7">
    <source>
        <dbReference type="ARBA" id="ARBA00048117"/>
    </source>
</evidence>
<feature type="binding site" evidence="8">
    <location>
        <position position="320"/>
    </location>
    <ligand>
        <name>Fe cation</name>
        <dbReference type="ChEBI" id="CHEBI:24875"/>
    </ligand>
</feature>
<dbReference type="FunFam" id="3.30.420.40:FF:000012">
    <property type="entry name" value="tRNA N6-adenosine threonylcarbamoyltransferase"/>
    <property type="match status" value="1"/>
</dbReference>
<dbReference type="PANTHER" id="PTHR11735:SF6">
    <property type="entry name" value="TRNA N6-ADENOSINE THREONYLCARBAMOYLTRANSFERASE, MITOCHONDRIAL"/>
    <property type="match status" value="1"/>
</dbReference>
<dbReference type="CDD" id="cd24133">
    <property type="entry name" value="ASKHA_NBD_TsaD_bac"/>
    <property type="match status" value="1"/>
</dbReference>
<dbReference type="KEGG" id="plon:Pla110_38170"/>
<evidence type="ECO:0000313" key="11">
    <source>
        <dbReference type="Proteomes" id="UP000317178"/>
    </source>
</evidence>
<dbReference type="OrthoDB" id="9806197at2"/>
<evidence type="ECO:0000256" key="3">
    <source>
        <dbReference type="ARBA" id="ARBA00022694"/>
    </source>
</evidence>
<keyword evidence="1 8" id="KW-0963">Cytoplasm</keyword>
<dbReference type="RefSeq" id="WP_144997930.1">
    <property type="nucleotide sequence ID" value="NZ_CP036281.1"/>
</dbReference>
<keyword evidence="5 8" id="KW-0408">Iron</keyword>
<evidence type="ECO:0000256" key="2">
    <source>
        <dbReference type="ARBA" id="ARBA00022679"/>
    </source>
</evidence>
<proteinExistence type="inferred from homology"/>
<feature type="binding site" evidence="8">
    <location>
        <position position="192"/>
    </location>
    <ligand>
        <name>substrate</name>
    </ligand>
</feature>
<organism evidence="10 11">
    <name type="scientific">Polystyrenella longa</name>
    <dbReference type="NCBI Taxonomy" id="2528007"/>
    <lineage>
        <taxon>Bacteria</taxon>
        <taxon>Pseudomonadati</taxon>
        <taxon>Planctomycetota</taxon>
        <taxon>Planctomycetia</taxon>
        <taxon>Planctomycetales</taxon>
        <taxon>Planctomycetaceae</taxon>
        <taxon>Polystyrenella</taxon>
    </lineage>
</organism>
<dbReference type="InterPro" id="IPR022450">
    <property type="entry name" value="TsaD"/>
</dbReference>
<dbReference type="NCBIfam" id="TIGR00329">
    <property type="entry name" value="gcp_kae1"/>
    <property type="match status" value="1"/>
</dbReference>
<evidence type="ECO:0000256" key="5">
    <source>
        <dbReference type="ARBA" id="ARBA00023004"/>
    </source>
</evidence>
<dbReference type="InterPro" id="IPR043129">
    <property type="entry name" value="ATPase_NBD"/>
</dbReference>
<comment type="subcellular location">
    <subcellularLocation>
        <location evidence="8">Cytoplasm</location>
    </subcellularLocation>
</comment>
<evidence type="ECO:0000256" key="6">
    <source>
        <dbReference type="ARBA" id="ARBA00023315"/>
    </source>
</evidence>
<reference evidence="10 11" key="1">
    <citation type="submission" date="2019-02" db="EMBL/GenBank/DDBJ databases">
        <title>Deep-cultivation of Planctomycetes and their phenomic and genomic characterization uncovers novel biology.</title>
        <authorList>
            <person name="Wiegand S."/>
            <person name="Jogler M."/>
            <person name="Boedeker C."/>
            <person name="Pinto D."/>
            <person name="Vollmers J."/>
            <person name="Rivas-Marin E."/>
            <person name="Kohn T."/>
            <person name="Peeters S.H."/>
            <person name="Heuer A."/>
            <person name="Rast P."/>
            <person name="Oberbeckmann S."/>
            <person name="Bunk B."/>
            <person name="Jeske O."/>
            <person name="Meyerdierks A."/>
            <person name="Storesund J.E."/>
            <person name="Kallscheuer N."/>
            <person name="Luecker S."/>
            <person name="Lage O.M."/>
            <person name="Pohl T."/>
            <person name="Merkel B.J."/>
            <person name="Hornburger P."/>
            <person name="Mueller R.-W."/>
            <person name="Bruemmer F."/>
            <person name="Labrenz M."/>
            <person name="Spormann A.M."/>
            <person name="Op den Camp H."/>
            <person name="Overmann J."/>
            <person name="Amann R."/>
            <person name="Jetten M.S.M."/>
            <person name="Mascher T."/>
            <person name="Medema M.H."/>
            <person name="Devos D.P."/>
            <person name="Kaster A.-K."/>
            <person name="Ovreas L."/>
            <person name="Rohde M."/>
            <person name="Galperin M.Y."/>
            <person name="Jogler C."/>
        </authorList>
    </citation>
    <scope>NUCLEOTIDE SEQUENCE [LARGE SCALE GENOMIC DNA]</scope>
    <source>
        <strain evidence="10 11">Pla110</strain>
    </source>
</reference>
<dbReference type="InterPro" id="IPR017860">
    <property type="entry name" value="Peptidase_M22_CS"/>
</dbReference>
<keyword evidence="2 8" id="KW-0808">Transferase</keyword>
<dbReference type="InterPro" id="IPR000905">
    <property type="entry name" value="Gcp-like_dom"/>
</dbReference>
<comment type="catalytic activity">
    <reaction evidence="7 8">
        <text>L-threonylcarbamoyladenylate + adenosine(37) in tRNA = N(6)-L-threonylcarbamoyladenosine(37) in tRNA + AMP + H(+)</text>
        <dbReference type="Rhea" id="RHEA:37059"/>
        <dbReference type="Rhea" id="RHEA-COMP:10162"/>
        <dbReference type="Rhea" id="RHEA-COMP:10163"/>
        <dbReference type="ChEBI" id="CHEBI:15378"/>
        <dbReference type="ChEBI" id="CHEBI:73682"/>
        <dbReference type="ChEBI" id="CHEBI:74411"/>
        <dbReference type="ChEBI" id="CHEBI:74418"/>
        <dbReference type="ChEBI" id="CHEBI:456215"/>
        <dbReference type="EC" id="2.3.1.234"/>
    </reaction>
</comment>
<feature type="binding site" evidence="8">
    <location>
        <position position="196"/>
    </location>
    <ligand>
        <name>substrate</name>
    </ligand>
</feature>
<dbReference type="PRINTS" id="PR00789">
    <property type="entry name" value="OSIALOPTASE"/>
</dbReference>
<dbReference type="Proteomes" id="UP000317178">
    <property type="component" value="Chromosome"/>
</dbReference>
<sequence length="352" mass="37661">MSAATGENRSDARLMLALESSCDETASAIIERDLTVRSNVVASQAELHEKYGGVVPEIASRAHVTNLLPVVQEAVTQAGITLKDIDLIAVVTRPGLVGSLLVGLTAAKTFAATLNVPLIAVDHVQAHLYACRIAAKRDLFPAIGLVVSGGHTNLYLCKSATEYELIGSTIDDAAGEAFDKVAKILKLPYPGGPHIERVAADGNPSAFKFVRTFIKEDRLDFSFSGLKTAVLYQAEGTPGAVKQPPPLDEQRINDLAASFQEAVVDVLVGKCKQALEQYQLQTLLIGGGVAANGRFRSALEEAAQENNFDLHISPREFCTDNAGMAAIAWEHYERGELADLKIDVTPGLVRKS</sequence>
<dbReference type="AlphaFoldDB" id="A0A518CS66"/>
<comment type="similarity">
    <text evidence="8">Belongs to the KAE1 / TsaD family.</text>
</comment>
<feature type="binding site" evidence="8">
    <location>
        <position position="292"/>
    </location>
    <ligand>
        <name>substrate</name>
    </ligand>
</feature>
<feature type="binding site" evidence="8">
    <location>
        <position position="127"/>
    </location>
    <ligand>
        <name>Fe cation</name>
        <dbReference type="ChEBI" id="CHEBI:24875"/>
    </ligand>
</feature>
<dbReference type="Pfam" id="PF00814">
    <property type="entry name" value="TsaD"/>
    <property type="match status" value="1"/>
</dbReference>
<dbReference type="GO" id="GO:0002949">
    <property type="term" value="P:tRNA threonylcarbamoyladenosine modification"/>
    <property type="evidence" value="ECO:0007669"/>
    <property type="project" value="UniProtKB-UniRule"/>
</dbReference>
<dbReference type="GO" id="GO:0005506">
    <property type="term" value="F:iron ion binding"/>
    <property type="evidence" value="ECO:0007669"/>
    <property type="project" value="UniProtKB-UniRule"/>
</dbReference>
<keyword evidence="11" id="KW-1185">Reference proteome</keyword>
<dbReference type="InterPro" id="IPR017861">
    <property type="entry name" value="KAE1/TsaD"/>
</dbReference>
<dbReference type="Gene3D" id="3.30.420.40">
    <property type="match status" value="2"/>
</dbReference>
<dbReference type="SUPFAM" id="SSF53067">
    <property type="entry name" value="Actin-like ATPase domain"/>
    <property type="match status" value="2"/>
</dbReference>
<comment type="cofactor">
    <cofactor evidence="8">
        <name>Fe(2+)</name>
        <dbReference type="ChEBI" id="CHEBI:29033"/>
    </cofactor>
    <text evidence="8">Binds 1 Fe(2+) ion per subunit.</text>
</comment>
<evidence type="ECO:0000256" key="4">
    <source>
        <dbReference type="ARBA" id="ARBA00022723"/>
    </source>
</evidence>
<evidence type="ECO:0000259" key="9">
    <source>
        <dbReference type="Pfam" id="PF00814"/>
    </source>
</evidence>
<feature type="binding site" evidence="8">
    <location>
        <position position="123"/>
    </location>
    <ligand>
        <name>Fe cation</name>
        <dbReference type="ChEBI" id="CHEBI:24875"/>
    </ligand>
</feature>
<keyword evidence="3 8" id="KW-0819">tRNA processing</keyword>
<keyword evidence="4 8" id="KW-0479">Metal-binding</keyword>
<dbReference type="EMBL" id="CP036281">
    <property type="protein sequence ID" value="QDU82062.1"/>
    <property type="molecule type" value="Genomic_DNA"/>
</dbReference>
<evidence type="ECO:0000256" key="8">
    <source>
        <dbReference type="HAMAP-Rule" id="MF_01445"/>
    </source>
</evidence>
<dbReference type="FunFam" id="3.30.420.40:FF:000040">
    <property type="entry name" value="tRNA N6-adenosine threonylcarbamoyltransferase"/>
    <property type="match status" value="1"/>
</dbReference>